<dbReference type="Proteomes" id="UP001139451">
    <property type="component" value="Unassembled WGS sequence"/>
</dbReference>
<feature type="domain" description="TonB-dependent receptor plug" evidence="15">
    <location>
        <begin position="56"/>
        <end position="165"/>
    </location>
</feature>
<dbReference type="PROSITE" id="PS52016">
    <property type="entry name" value="TONB_DEPENDENT_REC_3"/>
    <property type="match status" value="1"/>
</dbReference>
<dbReference type="InterPro" id="IPR000531">
    <property type="entry name" value="Beta-barrel_TonB"/>
</dbReference>
<evidence type="ECO:0000256" key="10">
    <source>
        <dbReference type="ARBA" id="ARBA00023237"/>
    </source>
</evidence>
<evidence type="ECO:0000256" key="3">
    <source>
        <dbReference type="ARBA" id="ARBA00022452"/>
    </source>
</evidence>
<evidence type="ECO:0000256" key="9">
    <source>
        <dbReference type="ARBA" id="ARBA00023136"/>
    </source>
</evidence>
<evidence type="ECO:0000256" key="12">
    <source>
        <dbReference type="RuleBase" id="RU003357"/>
    </source>
</evidence>
<feature type="domain" description="TonB-dependent receptor-like beta-barrel" evidence="14">
    <location>
        <begin position="325"/>
        <end position="764"/>
    </location>
</feature>
<dbReference type="AlphaFoldDB" id="A0A9X2KNV1"/>
<keyword evidence="13" id="KW-0732">Signal</keyword>
<name>A0A9X2KNV1_9SPHN</name>
<evidence type="ECO:0000259" key="14">
    <source>
        <dbReference type="Pfam" id="PF00593"/>
    </source>
</evidence>
<feature type="signal peptide" evidence="13">
    <location>
        <begin position="1"/>
        <end position="23"/>
    </location>
</feature>
<keyword evidence="6" id="KW-0408">Iron</keyword>
<reference evidence="16" key="1">
    <citation type="submission" date="2022-05" db="EMBL/GenBank/DDBJ databases">
        <title>Sphingomonas sp. strain MG17 Genome sequencing and assembly.</title>
        <authorList>
            <person name="Kim I."/>
        </authorList>
    </citation>
    <scope>NUCLEOTIDE SEQUENCE</scope>
    <source>
        <strain evidence="16">MG17</strain>
    </source>
</reference>
<proteinExistence type="inferred from homology"/>
<evidence type="ECO:0000313" key="17">
    <source>
        <dbReference type="Proteomes" id="UP001139451"/>
    </source>
</evidence>
<sequence length="813" mass="87765">MKSINVLTFVSPVAMLAASTAYAQDAPPAQAAAETPSEARSSEDIVVTARRREENLQDVPISITAVSGETLVERGVRDALDLQSQTPSLSVTGSGASRTALSYAIRGQRTNEAQMLTDPPVGLYFAEVVAPRSYGFGTAFYDLQNVQVLKGVQGTLFGRNMTGGAVLVEPNHPNLKEFQLEGTAQYGNYDLVDLYGMVNLPVVSDTFAIRAAGKFRDRKGYTTEVSTGRRYDDQHYHAFRVSAELHLDRLTSFLVFDYLNQQETGAAIKLTNYTLTDTINGNATVLARQVGAAAFFPAAAGAPMQNAIALLNRAVALGRYQVDYGNFGVGPLYTNDARTPRNNVKNWGITNKTTFDAGDVTFKNIFGYREATLDLVGDYDGSPVALLQPHQTARPRQISEEFQMQGTPFGSALDLTMGAYYFREWGRDGAQATGFPQVSAIGLASATPALAAFFLAQPAQFYEQSTVASAEASSWAVYAAGTMHVSDQFSLSGGIRYNNDYRRATREPFYTNLAIPGTPISAPCYWNGVNALSRANCARTSVLKNDAVTWDVTAQWQPSDDLTAYLAARKGYRSGGFSLRATNDVLGVPFQPENVQEYEGGLKNVFRFGGGRLNTSIAVYYQNYTNVQKQNALVVNGQVATIISNTAKQRNYGGEFEASLSLSNGLGANFFYSYAKNEIVSGANGSFPQQGVPEHQVGGGLTYEQDVGIGRLNANVNATYRSGVQLDEFDVEGFQKGYALVNARIAINDISGSGIGLALWGKNLTDEYYKQGVISLMSNGPILNGVNPGGAPGFSNAVFGEPRTYGVEASFKF</sequence>
<keyword evidence="4" id="KW-0410">Iron transport</keyword>
<protein>
    <submittedName>
        <fullName evidence="16">TonB-dependent receptor</fullName>
    </submittedName>
</protein>
<feature type="chain" id="PRO_5041000868" evidence="13">
    <location>
        <begin position="24"/>
        <end position="813"/>
    </location>
</feature>
<dbReference type="Pfam" id="PF07715">
    <property type="entry name" value="Plug"/>
    <property type="match status" value="1"/>
</dbReference>
<evidence type="ECO:0000256" key="8">
    <source>
        <dbReference type="ARBA" id="ARBA00023077"/>
    </source>
</evidence>
<dbReference type="SUPFAM" id="SSF56935">
    <property type="entry name" value="Porins"/>
    <property type="match status" value="1"/>
</dbReference>
<dbReference type="InterPro" id="IPR039426">
    <property type="entry name" value="TonB-dep_rcpt-like"/>
</dbReference>
<dbReference type="InterPro" id="IPR036942">
    <property type="entry name" value="Beta-barrel_TonB_sf"/>
</dbReference>
<dbReference type="Pfam" id="PF00593">
    <property type="entry name" value="TonB_dep_Rec_b-barrel"/>
    <property type="match status" value="1"/>
</dbReference>
<dbReference type="InterPro" id="IPR012910">
    <property type="entry name" value="Plug_dom"/>
</dbReference>
<comment type="similarity">
    <text evidence="11 12">Belongs to the TonB-dependent receptor family.</text>
</comment>
<evidence type="ECO:0000256" key="6">
    <source>
        <dbReference type="ARBA" id="ARBA00023004"/>
    </source>
</evidence>
<evidence type="ECO:0000256" key="5">
    <source>
        <dbReference type="ARBA" id="ARBA00022692"/>
    </source>
</evidence>
<evidence type="ECO:0000259" key="15">
    <source>
        <dbReference type="Pfam" id="PF07715"/>
    </source>
</evidence>
<dbReference type="GO" id="GO:0006826">
    <property type="term" value="P:iron ion transport"/>
    <property type="evidence" value="ECO:0007669"/>
    <property type="project" value="UniProtKB-KW"/>
</dbReference>
<dbReference type="EMBL" id="JAMLDX010000038">
    <property type="protein sequence ID" value="MCP3733227.1"/>
    <property type="molecule type" value="Genomic_DNA"/>
</dbReference>
<keyword evidence="3 11" id="KW-1134">Transmembrane beta strand</keyword>
<keyword evidence="2 11" id="KW-0813">Transport</keyword>
<evidence type="ECO:0000256" key="7">
    <source>
        <dbReference type="ARBA" id="ARBA00023065"/>
    </source>
</evidence>
<evidence type="ECO:0000313" key="16">
    <source>
        <dbReference type="EMBL" id="MCP3733227.1"/>
    </source>
</evidence>
<keyword evidence="5 11" id="KW-0812">Transmembrane</keyword>
<gene>
    <name evidence="16" type="ORF">M9978_22745</name>
</gene>
<evidence type="ECO:0000256" key="4">
    <source>
        <dbReference type="ARBA" id="ARBA00022496"/>
    </source>
</evidence>
<dbReference type="GO" id="GO:0009279">
    <property type="term" value="C:cell outer membrane"/>
    <property type="evidence" value="ECO:0007669"/>
    <property type="project" value="UniProtKB-SubCell"/>
</dbReference>
<keyword evidence="7" id="KW-0406">Ion transport</keyword>
<evidence type="ECO:0000256" key="1">
    <source>
        <dbReference type="ARBA" id="ARBA00004571"/>
    </source>
</evidence>
<evidence type="ECO:0000256" key="13">
    <source>
        <dbReference type="SAM" id="SignalP"/>
    </source>
</evidence>
<keyword evidence="17" id="KW-1185">Reference proteome</keyword>
<dbReference type="RefSeq" id="WP_254297435.1">
    <property type="nucleotide sequence ID" value="NZ_JAMLDX010000038.1"/>
</dbReference>
<keyword evidence="9 11" id="KW-0472">Membrane</keyword>
<keyword evidence="16" id="KW-0675">Receptor</keyword>
<keyword evidence="10 11" id="KW-0998">Cell outer membrane</keyword>
<evidence type="ECO:0000256" key="11">
    <source>
        <dbReference type="PROSITE-ProRule" id="PRU01360"/>
    </source>
</evidence>
<dbReference type="PANTHER" id="PTHR32552:SF81">
    <property type="entry name" value="TONB-DEPENDENT OUTER MEMBRANE RECEPTOR"/>
    <property type="match status" value="1"/>
</dbReference>
<evidence type="ECO:0000256" key="2">
    <source>
        <dbReference type="ARBA" id="ARBA00022448"/>
    </source>
</evidence>
<comment type="caution">
    <text evidence="16">The sequence shown here is derived from an EMBL/GenBank/DDBJ whole genome shotgun (WGS) entry which is preliminary data.</text>
</comment>
<comment type="subcellular location">
    <subcellularLocation>
        <location evidence="1 11">Cell outer membrane</location>
        <topology evidence="1 11">Multi-pass membrane protein</topology>
    </subcellularLocation>
</comment>
<dbReference type="PANTHER" id="PTHR32552">
    <property type="entry name" value="FERRICHROME IRON RECEPTOR-RELATED"/>
    <property type="match status" value="1"/>
</dbReference>
<organism evidence="16 17">
    <name type="scientific">Sphingomonas tagetis</name>
    <dbReference type="NCBI Taxonomy" id="2949092"/>
    <lineage>
        <taxon>Bacteria</taxon>
        <taxon>Pseudomonadati</taxon>
        <taxon>Pseudomonadota</taxon>
        <taxon>Alphaproteobacteria</taxon>
        <taxon>Sphingomonadales</taxon>
        <taxon>Sphingomonadaceae</taxon>
        <taxon>Sphingomonas</taxon>
    </lineage>
</organism>
<accession>A0A9X2KNV1</accession>
<keyword evidence="8 12" id="KW-0798">TonB box</keyword>
<dbReference type="Gene3D" id="2.40.170.20">
    <property type="entry name" value="TonB-dependent receptor, beta-barrel domain"/>
    <property type="match status" value="2"/>
</dbReference>